<keyword evidence="2" id="KW-1003">Cell membrane</keyword>
<evidence type="ECO:0000256" key="4">
    <source>
        <dbReference type="ARBA" id="ARBA00022989"/>
    </source>
</evidence>
<dbReference type="Proteomes" id="UP000662914">
    <property type="component" value="Chromosome"/>
</dbReference>
<dbReference type="Gene3D" id="1.20.1250.20">
    <property type="entry name" value="MFS general substrate transporter like domains"/>
    <property type="match status" value="1"/>
</dbReference>
<keyword evidence="4 6" id="KW-1133">Transmembrane helix</keyword>
<feature type="transmembrane region" description="Helical" evidence="6">
    <location>
        <begin position="371"/>
        <end position="393"/>
    </location>
</feature>
<feature type="transmembrane region" description="Helical" evidence="6">
    <location>
        <begin position="216"/>
        <end position="236"/>
    </location>
</feature>
<feature type="transmembrane region" description="Helical" evidence="6">
    <location>
        <begin position="7"/>
        <end position="28"/>
    </location>
</feature>
<dbReference type="KEGG" id="ddz:DSYM_00290"/>
<reference evidence="8" key="1">
    <citation type="journal article" name="DNA Res.">
        <title>The physiological potential of anammox bacteria as revealed by their core genome structure.</title>
        <authorList>
            <person name="Okubo T."/>
            <person name="Toyoda A."/>
            <person name="Fukuhara K."/>
            <person name="Uchiyama I."/>
            <person name="Harigaya Y."/>
            <person name="Kuroiwa M."/>
            <person name="Suzuki T."/>
            <person name="Murakami Y."/>
            <person name="Suwa Y."/>
            <person name="Takami H."/>
        </authorList>
    </citation>
    <scope>NUCLEOTIDE SEQUENCE</scope>
    <source>
        <strain evidence="8">317325-3</strain>
    </source>
</reference>
<feature type="domain" description="Major facilitator superfamily (MFS) profile" evidence="7">
    <location>
        <begin position="7"/>
        <end position="397"/>
    </location>
</feature>
<dbReference type="InterPro" id="IPR036259">
    <property type="entry name" value="MFS_trans_sf"/>
</dbReference>
<dbReference type="GO" id="GO:0005886">
    <property type="term" value="C:plasma membrane"/>
    <property type="evidence" value="ECO:0007669"/>
    <property type="project" value="UniProtKB-SubCell"/>
</dbReference>
<dbReference type="SUPFAM" id="SSF103473">
    <property type="entry name" value="MFS general substrate transporter"/>
    <property type="match status" value="1"/>
</dbReference>
<protein>
    <submittedName>
        <fullName evidence="8">MFS transporter</fullName>
    </submittedName>
</protein>
<name>A0A809QV56_9PROT</name>
<evidence type="ECO:0000259" key="7">
    <source>
        <dbReference type="PROSITE" id="PS50850"/>
    </source>
</evidence>
<proteinExistence type="predicted"/>
<evidence type="ECO:0000256" key="6">
    <source>
        <dbReference type="SAM" id="Phobius"/>
    </source>
</evidence>
<feature type="transmembrane region" description="Helical" evidence="6">
    <location>
        <begin position="340"/>
        <end position="359"/>
    </location>
</feature>
<gene>
    <name evidence="8" type="ORF">DSYM_00290</name>
</gene>
<feature type="transmembrane region" description="Helical" evidence="6">
    <location>
        <begin position="48"/>
        <end position="65"/>
    </location>
</feature>
<dbReference type="EMBL" id="AP021857">
    <property type="protein sequence ID" value="BBO19330.1"/>
    <property type="molecule type" value="Genomic_DNA"/>
</dbReference>
<feature type="transmembrane region" description="Helical" evidence="6">
    <location>
        <begin position="162"/>
        <end position="181"/>
    </location>
</feature>
<feature type="transmembrane region" description="Helical" evidence="6">
    <location>
        <begin position="248"/>
        <end position="268"/>
    </location>
</feature>
<dbReference type="InterPro" id="IPR050189">
    <property type="entry name" value="MFS_Efflux_Transporters"/>
</dbReference>
<evidence type="ECO:0000256" key="1">
    <source>
        <dbReference type="ARBA" id="ARBA00004651"/>
    </source>
</evidence>
<dbReference type="Pfam" id="PF07690">
    <property type="entry name" value="MFS_1"/>
    <property type="match status" value="1"/>
</dbReference>
<dbReference type="InterPro" id="IPR020846">
    <property type="entry name" value="MFS_dom"/>
</dbReference>
<dbReference type="GO" id="GO:0022857">
    <property type="term" value="F:transmembrane transporter activity"/>
    <property type="evidence" value="ECO:0007669"/>
    <property type="project" value="InterPro"/>
</dbReference>
<feature type="transmembrane region" description="Helical" evidence="6">
    <location>
        <begin position="280"/>
        <end position="301"/>
    </location>
</feature>
<sequence length="398" mass="41845">MSLWVRVFLPFAAGYYLSYLLRTVNAVIAPELSRELSLSAADLGLLTSAYLIAFAAFQIPLGLLLDRFGPRRVEGGLLLVAAAGALLFAFGDSTLQLTLARGLIGLGVSSCLMAAFKGFSQNFPAERQASLTGAIMASGGLGAVTASLPLELALPLIGWRGVFQGLTLLLAAVAAWIFFSVPQHEASGARDSLAAQLKAVAGILVHRTFWRYAPPVALITGGFMAVQGLWAVPWLIEVDGLTRHGAAEVLFALNLAMLLSHLGIASFATRLSRAGIRPAALLVGGYGLALASQAAMVAGLQPVALPWFLYGIGVSGGSLSYALLAAHFAPTLSGRVTTALNLLAFVGAFVLQWGLGVLIDGLILSGFAAAASYRMTFMIMLVLQGTAYAWFIYEGRRR</sequence>
<evidence type="ECO:0000256" key="5">
    <source>
        <dbReference type="ARBA" id="ARBA00023136"/>
    </source>
</evidence>
<evidence type="ECO:0000256" key="3">
    <source>
        <dbReference type="ARBA" id="ARBA00022692"/>
    </source>
</evidence>
<organism evidence="8 9">
    <name type="scientific">Candidatus Desulfobacillus denitrificans</name>
    <dbReference type="NCBI Taxonomy" id="2608985"/>
    <lineage>
        <taxon>Bacteria</taxon>
        <taxon>Pseudomonadati</taxon>
        <taxon>Pseudomonadota</taxon>
        <taxon>Betaproteobacteria</taxon>
        <taxon>Candidatus Desulfobacillus</taxon>
    </lineage>
</organism>
<dbReference type="PANTHER" id="PTHR43124">
    <property type="entry name" value="PURINE EFFLUX PUMP PBUE"/>
    <property type="match status" value="1"/>
</dbReference>
<accession>A0A809QV56</accession>
<dbReference type="AlphaFoldDB" id="A0A809QV56"/>
<evidence type="ECO:0000313" key="8">
    <source>
        <dbReference type="EMBL" id="BBO19330.1"/>
    </source>
</evidence>
<evidence type="ECO:0000256" key="2">
    <source>
        <dbReference type="ARBA" id="ARBA00022475"/>
    </source>
</evidence>
<feature type="transmembrane region" description="Helical" evidence="6">
    <location>
        <begin position="99"/>
        <end position="119"/>
    </location>
</feature>
<comment type="subcellular location">
    <subcellularLocation>
        <location evidence="1">Cell membrane</location>
        <topology evidence="1">Multi-pass membrane protein</topology>
    </subcellularLocation>
</comment>
<dbReference type="InterPro" id="IPR011701">
    <property type="entry name" value="MFS"/>
</dbReference>
<dbReference type="PANTHER" id="PTHR43124:SF3">
    <property type="entry name" value="CHLORAMPHENICOL EFFLUX PUMP RV0191"/>
    <property type="match status" value="1"/>
</dbReference>
<evidence type="ECO:0000313" key="9">
    <source>
        <dbReference type="Proteomes" id="UP000662914"/>
    </source>
</evidence>
<keyword evidence="3 6" id="KW-0812">Transmembrane</keyword>
<feature type="transmembrane region" description="Helical" evidence="6">
    <location>
        <begin position="307"/>
        <end position="328"/>
    </location>
</feature>
<dbReference type="PROSITE" id="PS50850">
    <property type="entry name" value="MFS"/>
    <property type="match status" value="1"/>
</dbReference>
<feature type="transmembrane region" description="Helical" evidence="6">
    <location>
        <begin position="131"/>
        <end position="150"/>
    </location>
</feature>
<feature type="transmembrane region" description="Helical" evidence="6">
    <location>
        <begin position="77"/>
        <end position="93"/>
    </location>
</feature>
<keyword evidence="5 6" id="KW-0472">Membrane</keyword>